<evidence type="ECO:0000313" key="1">
    <source>
        <dbReference type="WBParaSite" id="BTMF_0000979701-mRNA-1"/>
    </source>
</evidence>
<name>A0A0R3QQ12_9BILA</name>
<sequence length="56" mass="6632">LKRPIFRENYEIHHLHCHHRHLTHKQTVISNLHQPCVLIFQILAIALDGAFSISRQ</sequence>
<reference evidence="1" key="1">
    <citation type="submission" date="2017-02" db="UniProtKB">
        <authorList>
            <consortium name="WormBaseParasite"/>
        </authorList>
    </citation>
    <scope>IDENTIFICATION</scope>
</reference>
<dbReference type="WBParaSite" id="BTMF_0000979701-mRNA-1">
    <property type="protein sequence ID" value="BTMF_0000979701-mRNA-1"/>
    <property type="gene ID" value="BTMF_0000979701"/>
</dbReference>
<proteinExistence type="predicted"/>
<accession>A0A0R3QQ12</accession>
<dbReference type="AlphaFoldDB" id="A0A0R3QQ12"/>
<organism evidence="1">
    <name type="scientific">Brugia timori</name>
    <dbReference type="NCBI Taxonomy" id="42155"/>
    <lineage>
        <taxon>Eukaryota</taxon>
        <taxon>Metazoa</taxon>
        <taxon>Ecdysozoa</taxon>
        <taxon>Nematoda</taxon>
        <taxon>Chromadorea</taxon>
        <taxon>Rhabditida</taxon>
        <taxon>Spirurina</taxon>
        <taxon>Spiruromorpha</taxon>
        <taxon>Filarioidea</taxon>
        <taxon>Onchocercidae</taxon>
        <taxon>Brugia</taxon>
    </lineage>
</organism>
<protein>
    <submittedName>
        <fullName evidence="1">Ovule protein</fullName>
    </submittedName>
</protein>